<dbReference type="SUPFAM" id="SSF47789">
    <property type="entry name" value="C-terminal domain of RNA polymerase alpha subunit"/>
    <property type="match status" value="1"/>
</dbReference>
<dbReference type="GO" id="GO:0000428">
    <property type="term" value="C:DNA-directed RNA polymerase complex"/>
    <property type="evidence" value="ECO:0007669"/>
    <property type="project" value="UniProtKB-KW"/>
</dbReference>
<sequence>MSVRTVNYLKEHKVHTIGDLVKLKQEDLLSIPNFGEQTLQECIDLFDRLKVPNPGWEIVTKKNNKKTKS</sequence>
<feature type="domain" description="RNA polymerase alpha subunit C-terminal" evidence="1">
    <location>
        <begin position="1"/>
        <end position="44"/>
    </location>
</feature>
<name>A0ABX5YM94_9PLAN</name>
<keyword evidence="3" id="KW-1185">Reference proteome</keyword>
<dbReference type="GO" id="GO:0003899">
    <property type="term" value="F:DNA-directed RNA polymerase activity"/>
    <property type="evidence" value="ECO:0007669"/>
    <property type="project" value="UniProtKB-EC"/>
</dbReference>
<keyword evidence="2" id="KW-0240">DNA-directed RNA polymerase</keyword>
<dbReference type="Pfam" id="PF03118">
    <property type="entry name" value="RNA_pol_A_CTD"/>
    <property type="match status" value="1"/>
</dbReference>
<proteinExistence type="predicted"/>
<protein>
    <submittedName>
        <fullName evidence="2">DNA-directed RNA polymerase subunit alpha</fullName>
        <ecNumber evidence="2">2.7.7.6</ecNumber>
    </submittedName>
</protein>
<gene>
    <name evidence="2" type="primary">rpoA_1</name>
    <name evidence="2" type="ORF">GmarT_25890</name>
</gene>
<dbReference type="Gene3D" id="1.10.150.20">
    <property type="entry name" value="5' to 3' exonuclease, C-terminal subdomain"/>
    <property type="match status" value="1"/>
</dbReference>
<keyword evidence="2" id="KW-0804">Transcription</keyword>
<accession>A0ABX5YM94</accession>
<evidence type="ECO:0000313" key="2">
    <source>
        <dbReference type="EMBL" id="QEG16722.1"/>
    </source>
</evidence>
<dbReference type="EMBL" id="CP042910">
    <property type="protein sequence ID" value="QEG16722.1"/>
    <property type="molecule type" value="Genomic_DNA"/>
</dbReference>
<keyword evidence="2" id="KW-0548">Nucleotidyltransferase</keyword>
<evidence type="ECO:0000313" key="3">
    <source>
        <dbReference type="Proteomes" id="UP000322887"/>
    </source>
</evidence>
<dbReference type="InterPro" id="IPR011260">
    <property type="entry name" value="RNAP_asu_C"/>
</dbReference>
<dbReference type="Proteomes" id="UP000322887">
    <property type="component" value="Chromosome"/>
</dbReference>
<keyword evidence="2" id="KW-0808">Transferase</keyword>
<dbReference type="EC" id="2.7.7.6" evidence="2"/>
<organism evidence="2 3">
    <name type="scientific">Gimesia maris</name>
    <dbReference type="NCBI Taxonomy" id="122"/>
    <lineage>
        <taxon>Bacteria</taxon>
        <taxon>Pseudomonadati</taxon>
        <taxon>Planctomycetota</taxon>
        <taxon>Planctomycetia</taxon>
        <taxon>Planctomycetales</taxon>
        <taxon>Planctomycetaceae</taxon>
        <taxon>Gimesia</taxon>
    </lineage>
</organism>
<evidence type="ECO:0000259" key="1">
    <source>
        <dbReference type="Pfam" id="PF03118"/>
    </source>
</evidence>
<reference evidence="2 3" key="1">
    <citation type="submission" date="2019-08" db="EMBL/GenBank/DDBJ databases">
        <title>Deep-cultivation of Planctomycetes and their phenomic and genomic characterization uncovers novel biology.</title>
        <authorList>
            <person name="Wiegand S."/>
            <person name="Jogler M."/>
            <person name="Boedeker C."/>
            <person name="Pinto D."/>
            <person name="Vollmers J."/>
            <person name="Rivas-Marin E."/>
            <person name="Kohn T."/>
            <person name="Peeters S.H."/>
            <person name="Heuer A."/>
            <person name="Rast P."/>
            <person name="Oberbeckmann S."/>
            <person name="Bunk B."/>
            <person name="Jeske O."/>
            <person name="Meyerdierks A."/>
            <person name="Storesund J.E."/>
            <person name="Kallscheuer N."/>
            <person name="Luecker S."/>
            <person name="Lage O.M."/>
            <person name="Pohl T."/>
            <person name="Merkel B.J."/>
            <person name="Hornburger P."/>
            <person name="Mueller R.-W."/>
            <person name="Bruemmer F."/>
            <person name="Labrenz M."/>
            <person name="Spormann A.M."/>
            <person name="Op den Camp H."/>
            <person name="Overmann J."/>
            <person name="Amann R."/>
            <person name="Jetten M.S.M."/>
            <person name="Mascher T."/>
            <person name="Medema M.H."/>
            <person name="Devos D.P."/>
            <person name="Kaster A.-K."/>
            <person name="Ovreas L."/>
            <person name="Rohde M."/>
            <person name="Galperin M.Y."/>
            <person name="Jogler C."/>
        </authorList>
    </citation>
    <scope>NUCLEOTIDE SEQUENCE [LARGE SCALE GENOMIC DNA]</scope>
    <source>
        <strain evidence="2 3">DSM 8797</strain>
    </source>
</reference>